<feature type="transmembrane region" description="Helical" evidence="12">
    <location>
        <begin position="90"/>
        <end position="111"/>
    </location>
</feature>
<name>A0A061H231_9BASI</name>
<dbReference type="KEGG" id="pfp:PFL1_06515"/>
<dbReference type="eggNOG" id="ENOG502S6HN">
    <property type="taxonomic scope" value="Eukaryota"/>
</dbReference>
<keyword evidence="10 12" id="KW-0472">Membrane</keyword>
<accession>A0A061H231</accession>
<dbReference type="EMBL" id="KE361649">
    <property type="protein sequence ID" value="EPQ25840.1"/>
    <property type="molecule type" value="Genomic_DNA"/>
</dbReference>
<dbReference type="GO" id="GO:0046872">
    <property type="term" value="F:metal ion binding"/>
    <property type="evidence" value="ECO:0007669"/>
    <property type="project" value="UniProtKB-KW"/>
</dbReference>
<evidence type="ECO:0000313" key="15">
    <source>
        <dbReference type="Proteomes" id="UP000053664"/>
    </source>
</evidence>
<dbReference type="SMART" id="SM00665">
    <property type="entry name" value="B561"/>
    <property type="match status" value="1"/>
</dbReference>
<protein>
    <recommendedName>
        <fullName evidence="13">Cytochrome b561 domain-containing protein</fullName>
    </recommendedName>
</protein>
<keyword evidence="7" id="KW-0249">Electron transport</keyword>
<evidence type="ECO:0000256" key="11">
    <source>
        <dbReference type="SAM" id="MobiDB-lite"/>
    </source>
</evidence>
<evidence type="ECO:0000256" key="4">
    <source>
        <dbReference type="ARBA" id="ARBA00022617"/>
    </source>
</evidence>
<feature type="transmembrane region" description="Helical" evidence="12">
    <location>
        <begin position="131"/>
        <end position="151"/>
    </location>
</feature>
<comment type="subcellular location">
    <subcellularLocation>
        <location evidence="2">Membrane</location>
        <topology evidence="2">Multi-pass membrane protein</topology>
    </subcellularLocation>
</comment>
<evidence type="ECO:0000256" key="10">
    <source>
        <dbReference type="ARBA" id="ARBA00023136"/>
    </source>
</evidence>
<feature type="compositionally biased region" description="Basic and acidic residues" evidence="11">
    <location>
        <begin position="25"/>
        <end position="43"/>
    </location>
</feature>
<dbReference type="PANTHER" id="PTHR15422">
    <property type="entry name" value="OS05G0565100 PROTEIN"/>
    <property type="match status" value="1"/>
</dbReference>
<feature type="transmembrane region" description="Helical" evidence="12">
    <location>
        <begin position="208"/>
        <end position="226"/>
    </location>
</feature>
<evidence type="ECO:0000256" key="7">
    <source>
        <dbReference type="ARBA" id="ARBA00022982"/>
    </source>
</evidence>
<keyword evidence="8 12" id="KW-1133">Transmembrane helix</keyword>
<dbReference type="InterPro" id="IPR045150">
    <property type="entry name" value="CYB561D1/2"/>
</dbReference>
<proteinExistence type="predicted"/>
<dbReference type="PROSITE" id="PS50939">
    <property type="entry name" value="CYTOCHROME_B561"/>
    <property type="match status" value="1"/>
</dbReference>
<feature type="region of interest" description="Disordered" evidence="11">
    <location>
        <begin position="1"/>
        <end position="44"/>
    </location>
</feature>
<dbReference type="Pfam" id="PF03188">
    <property type="entry name" value="Cytochrom_B561"/>
    <property type="match status" value="1"/>
</dbReference>
<evidence type="ECO:0000256" key="3">
    <source>
        <dbReference type="ARBA" id="ARBA00022448"/>
    </source>
</evidence>
<dbReference type="GeneID" id="19320590"/>
<feature type="domain" description="Cytochrome b561" evidence="13">
    <location>
        <begin position="60"/>
        <end position="263"/>
    </location>
</feature>
<gene>
    <name evidence="14" type="ORF">PFL1_06515</name>
</gene>
<dbReference type="RefSeq" id="XP_007882251.1">
    <property type="nucleotide sequence ID" value="XM_007884060.1"/>
</dbReference>
<evidence type="ECO:0000313" key="14">
    <source>
        <dbReference type="EMBL" id="EPQ25840.1"/>
    </source>
</evidence>
<evidence type="ECO:0000256" key="6">
    <source>
        <dbReference type="ARBA" id="ARBA00022723"/>
    </source>
</evidence>
<feature type="transmembrane region" description="Helical" evidence="12">
    <location>
        <begin position="238"/>
        <end position="256"/>
    </location>
</feature>
<evidence type="ECO:0000256" key="1">
    <source>
        <dbReference type="ARBA" id="ARBA00001970"/>
    </source>
</evidence>
<reference evidence="14 15" key="1">
    <citation type="journal article" date="2013" name="Plant Cell">
        <title>The transition from a phytopathogenic smut ancestor to an anamorphic biocontrol agent deciphered by comparative whole-genome analysis.</title>
        <authorList>
            <person name="Lefebvre F."/>
            <person name="Joly D.L."/>
            <person name="Labbe C."/>
            <person name="Teichmann B."/>
            <person name="Linning R."/>
            <person name="Belzile F."/>
            <person name="Bakkeren G."/>
            <person name="Belanger R.R."/>
        </authorList>
    </citation>
    <scope>NUCLEOTIDE SEQUENCE [LARGE SCALE GENOMIC DNA]</scope>
    <source>
        <strain evidence="14 15">PF-1</strain>
    </source>
</reference>
<keyword evidence="9" id="KW-0408">Iron</keyword>
<dbReference type="GO" id="GO:0140575">
    <property type="term" value="F:transmembrane monodehydroascorbate reductase activity"/>
    <property type="evidence" value="ECO:0007669"/>
    <property type="project" value="InterPro"/>
</dbReference>
<dbReference type="OrthoDB" id="432881at2759"/>
<dbReference type="InterPro" id="IPR006593">
    <property type="entry name" value="Cyt_b561/ferric_Rdtase_TM"/>
</dbReference>
<sequence length="267" mass="29181">MSRNSTDSLQTQDPVPVSESTTLLNHDHDNSRRGDLEQHDDSHPVSFGTVIKQGNMARSALPVQLLALAFMALVWRMVLLKMPLSSLPLFGYHPLLQSLSLVLLVQSILVLQPTTQHDPARKLRAMQAHQVLNLGLALPLFTAGATIMWYLHDQPGSAHFISWHGILGTVAVSWAWVQAAIGAASVWFDGALLGGGARAKRIWKWHRLSGYLLLPLFFLVAALGVAETTWARNNSDAVVRVAIVAALALAIVLVVIRLKPSKLPKLV</sequence>
<evidence type="ECO:0000256" key="9">
    <source>
        <dbReference type="ARBA" id="ARBA00023004"/>
    </source>
</evidence>
<dbReference type="AlphaFoldDB" id="A0A061H231"/>
<dbReference type="PANTHER" id="PTHR15422:SF45">
    <property type="entry name" value="CYTOCHROME B561 DOMAIN-CONTAINING PROTEIN"/>
    <property type="match status" value="1"/>
</dbReference>
<keyword evidence="3" id="KW-0813">Transport</keyword>
<comment type="cofactor">
    <cofactor evidence="1">
        <name>heme b</name>
        <dbReference type="ChEBI" id="CHEBI:60344"/>
    </cofactor>
</comment>
<evidence type="ECO:0000256" key="2">
    <source>
        <dbReference type="ARBA" id="ARBA00004141"/>
    </source>
</evidence>
<dbReference type="Proteomes" id="UP000053664">
    <property type="component" value="Unassembled WGS sequence"/>
</dbReference>
<feature type="transmembrane region" description="Helical" evidence="12">
    <location>
        <begin position="163"/>
        <end position="188"/>
    </location>
</feature>
<keyword evidence="5 12" id="KW-0812">Transmembrane</keyword>
<evidence type="ECO:0000259" key="13">
    <source>
        <dbReference type="PROSITE" id="PS50939"/>
    </source>
</evidence>
<keyword evidence="6" id="KW-0479">Metal-binding</keyword>
<dbReference type="GO" id="GO:0016020">
    <property type="term" value="C:membrane"/>
    <property type="evidence" value="ECO:0007669"/>
    <property type="project" value="UniProtKB-SubCell"/>
</dbReference>
<dbReference type="Gene3D" id="1.20.120.1770">
    <property type="match status" value="1"/>
</dbReference>
<keyword evidence="4" id="KW-0349">Heme</keyword>
<feature type="compositionally biased region" description="Polar residues" evidence="11">
    <location>
        <begin position="1"/>
        <end position="24"/>
    </location>
</feature>
<evidence type="ECO:0000256" key="12">
    <source>
        <dbReference type="SAM" id="Phobius"/>
    </source>
</evidence>
<organism evidence="14 15">
    <name type="scientific">Pseudozyma flocculosa PF-1</name>
    <dbReference type="NCBI Taxonomy" id="1277687"/>
    <lineage>
        <taxon>Eukaryota</taxon>
        <taxon>Fungi</taxon>
        <taxon>Dikarya</taxon>
        <taxon>Basidiomycota</taxon>
        <taxon>Ustilaginomycotina</taxon>
        <taxon>Ustilaginomycetes</taxon>
        <taxon>Ustilaginales</taxon>
        <taxon>Ustilaginaceae</taxon>
        <taxon>Pseudozyma</taxon>
    </lineage>
</organism>
<dbReference type="CDD" id="cd08761">
    <property type="entry name" value="Cyt_b561_CYB561D2_like"/>
    <property type="match status" value="1"/>
</dbReference>
<feature type="transmembrane region" description="Helical" evidence="12">
    <location>
        <begin position="60"/>
        <end position="78"/>
    </location>
</feature>
<evidence type="ECO:0000256" key="8">
    <source>
        <dbReference type="ARBA" id="ARBA00022989"/>
    </source>
</evidence>
<evidence type="ECO:0000256" key="5">
    <source>
        <dbReference type="ARBA" id="ARBA00022692"/>
    </source>
</evidence>
<dbReference type="HOGENOM" id="CLU_090067_1_0_1"/>